<organism evidence="2 3">
    <name type="scientific">Aerophobetes bacterium</name>
    <dbReference type="NCBI Taxonomy" id="2030807"/>
    <lineage>
        <taxon>Bacteria</taxon>
        <taxon>Candidatus Aerophobota</taxon>
    </lineage>
</organism>
<dbReference type="Proteomes" id="UP000217838">
    <property type="component" value="Unassembled WGS sequence"/>
</dbReference>
<protein>
    <submittedName>
        <fullName evidence="2">Uncharacterized protein</fullName>
    </submittedName>
</protein>
<name>A0A2A4YEP5_UNCAE</name>
<dbReference type="AlphaFoldDB" id="A0A2A4YEP5"/>
<evidence type="ECO:0000256" key="1">
    <source>
        <dbReference type="SAM" id="Phobius"/>
    </source>
</evidence>
<evidence type="ECO:0000313" key="2">
    <source>
        <dbReference type="EMBL" id="PCI93283.1"/>
    </source>
</evidence>
<keyword evidence="1" id="KW-1133">Transmembrane helix</keyword>
<comment type="caution">
    <text evidence="2">The sequence shown here is derived from an EMBL/GenBank/DDBJ whole genome shotgun (WGS) entry which is preliminary data.</text>
</comment>
<evidence type="ECO:0000313" key="3">
    <source>
        <dbReference type="Proteomes" id="UP000217838"/>
    </source>
</evidence>
<proteinExistence type="predicted"/>
<feature type="transmembrane region" description="Helical" evidence="1">
    <location>
        <begin position="184"/>
        <end position="213"/>
    </location>
</feature>
<sequence length="288" mass="31249">MAITLRHNILIPIQGGGFKHPVPKDDIDTTIADPVITACCNKVHSKEALIKHLGMRDNHEQKCPSDGCEKLLNVTSLNLFQRKSSTHRNEYNIHLLIRDHRDRIHPFTGEIVDARGSMNYAVGCCNSIISSPTLRKHFREHAIDLGSCPKCKSSINYKPLGYHYLDDAKNHLSLFENVARLTTAAALVAICLGSTQYALISVGVAIASIGLGILSHGFAKVDVEHENGEVNDLASYLFNCGSATLGTGIALAIMPFTAHFIGIGVTTALITNIASRVIADTWEMPVGA</sequence>
<accession>A0A2A4YEP5</accession>
<gene>
    <name evidence="2" type="ORF">COB11_05615</name>
</gene>
<feature type="transmembrane region" description="Helical" evidence="1">
    <location>
        <begin position="233"/>
        <end position="253"/>
    </location>
</feature>
<feature type="transmembrane region" description="Helical" evidence="1">
    <location>
        <begin position="260"/>
        <end position="279"/>
    </location>
</feature>
<keyword evidence="1" id="KW-0812">Transmembrane</keyword>
<dbReference type="EMBL" id="NVUU01000066">
    <property type="protein sequence ID" value="PCI93283.1"/>
    <property type="molecule type" value="Genomic_DNA"/>
</dbReference>
<keyword evidence="1" id="KW-0472">Membrane</keyword>
<reference evidence="3" key="1">
    <citation type="submission" date="2017-08" db="EMBL/GenBank/DDBJ databases">
        <title>A dynamic microbial community with high functional redundancy inhabits the cold, oxic subseafloor aquifer.</title>
        <authorList>
            <person name="Tully B.J."/>
            <person name="Wheat C.G."/>
            <person name="Glazer B.T."/>
            <person name="Huber J.A."/>
        </authorList>
    </citation>
    <scope>NUCLEOTIDE SEQUENCE [LARGE SCALE GENOMIC DNA]</scope>
</reference>